<evidence type="ECO:0000256" key="3">
    <source>
        <dbReference type="ARBA" id="ARBA00022692"/>
    </source>
</evidence>
<evidence type="ECO:0000313" key="9">
    <source>
        <dbReference type="Proteomes" id="UP000593601"/>
    </source>
</evidence>
<protein>
    <submittedName>
        <fullName evidence="8">MFS transporter</fullName>
    </submittedName>
</protein>
<dbReference type="PANTHER" id="PTHR11360:SF304">
    <property type="entry name" value="MFS DOMAIN-CONTAINING PROTEIN"/>
    <property type="match status" value="1"/>
</dbReference>
<dbReference type="InterPro" id="IPR020846">
    <property type="entry name" value="MFS_dom"/>
</dbReference>
<dbReference type="GO" id="GO:0005886">
    <property type="term" value="C:plasma membrane"/>
    <property type="evidence" value="ECO:0007669"/>
    <property type="project" value="UniProtKB-SubCell"/>
</dbReference>
<evidence type="ECO:0000256" key="5">
    <source>
        <dbReference type="ARBA" id="ARBA00023136"/>
    </source>
</evidence>
<dbReference type="Proteomes" id="UP000593601">
    <property type="component" value="Chromosome"/>
</dbReference>
<feature type="transmembrane region" description="Helical" evidence="6">
    <location>
        <begin position="7"/>
        <end position="27"/>
    </location>
</feature>
<dbReference type="InterPro" id="IPR011701">
    <property type="entry name" value="MFS"/>
</dbReference>
<evidence type="ECO:0000256" key="1">
    <source>
        <dbReference type="ARBA" id="ARBA00004651"/>
    </source>
</evidence>
<dbReference type="SUPFAM" id="SSF103473">
    <property type="entry name" value="MFS general substrate transporter"/>
    <property type="match status" value="1"/>
</dbReference>
<keyword evidence="9" id="KW-1185">Reference proteome</keyword>
<gene>
    <name evidence="8" type="ORF">INP51_10030</name>
</gene>
<evidence type="ECO:0000259" key="7">
    <source>
        <dbReference type="PROSITE" id="PS50850"/>
    </source>
</evidence>
<organism evidence="8 9">
    <name type="scientific">Blautia liquoris</name>
    <dbReference type="NCBI Taxonomy" id="2779518"/>
    <lineage>
        <taxon>Bacteria</taxon>
        <taxon>Bacillati</taxon>
        <taxon>Bacillota</taxon>
        <taxon>Clostridia</taxon>
        <taxon>Lachnospirales</taxon>
        <taxon>Lachnospiraceae</taxon>
        <taxon>Blautia</taxon>
    </lineage>
</organism>
<feature type="transmembrane region" description="Helical" evidence="6">
    <location>
        <begin position="74"/>
        <end position="91"/>
    </location>
</feature>
<feature type="transmembrane region" description="Helical" evidence="6">
    <location>
        <begin position="258"/>
        <end position="280"/>
    </location>
</feature>
<feature type="transmembrane region" description="Helical" evidence="6">
    <location>
        <begin position="381"/>
        <end position="402"/>
    </location>
</feature>
<feature type="transmembrane region" description="Helical" evidence="6">
    <location>
        <begin position="350"/>
        <end position="374"/>
    </location>
</feature>
<dbReference type="Pfam" id="PF07690">
    <property type="entry name" value="MFS_1"/>
    <property type="match status" value="1"/>
</dbReference>
<dbReference type="Gene3D" id="1.20.1250.20">
    <property type="entry name" value="MFS general substrate transporter like domains"/>
    <property type="match status" value="2"/>
</dbReference>
<dbReference type="GO" id="GO:0022857">
    <property type="term" value="F:transmembrane transporter activity"/>
    <property type="evidence" value="ECO:0007669"/>
    <property type="project" value="InterPro"/>
</dbReference>
<evidence type="ECO:0000256" key="6">
    <source>
        <dbReference type="SAM" id="Phobius"/>
    </source>
</evidence>
<dbReference type="InterPro" id="IPR036259">
    <property type="entry name" value="MFS_trans_sf"/>
</dbReference>
<keyword evidence="5 6" id="KW-0472">Membrane</keyword>
<keyword evidence="4 6" id="KW-1133">Transmembrane helix</keyword>
<feature type="domain" description="Major facilitator superfamily (MFS) profile" evidence="7">
    <location>
        <begin position="6"/>
        <end position="405"/>
    </location>
</feature>
<feature type="transmembrane region" description="Helical" evidence="6">
    <location>
        <begin position="225"/>
        <end position="246"/>
    </location>
</feature>
<reference evidence="8 9" key="1">
    <citation type="submission" date="2020-10" db="EMBL/GenBank/DDBJ databases">
        <title>Blautia liquoris sp.nov., isolated from the mud in a fermentation cellar used for the production of Chinese strong-flavoured liquor.</title>
        <authorList>
            <person name="Lu L."/>
        </authorList>
    </citation>
    <scope>NUCLEOTIDE SEQUENCE [LARGE SCALE GENOMIC DNA]</scope>
    <source>
        <strain evidence="8 9">LZLJ-3</strain>
    </source>
</reference>
<dbReference type="AlphaFoldDB" id="A0A7M2REG1"/>
<evidence type="ECO:0000256" key="4">
    <source>
        <dbReference type="ARBA" id="ARBA00022989"/>
    </source>
</evidence>
<evidence type="ECO:0000256" key="2">
    <source>
        <dbReference type="ARBA" id="ARBA00022448"/>
    </source>
</evidence>
<comment type="subcellular location">
    <subcellularLocation>
        <location evidence="1">Cell membrane</location>
        <topology evidence="1">Multi-pass membrane protein</topology>
    </subcellularLocation>
</comment>
<name>A0A7M2REG1_9FIRM</name>
<keyword evidence="2" id="KW-0813">Transport</keyword>
<dbReference type="KEGG" id="bliq:INP51_10030"/>
<feature type="transmembrane region" description="Helical" evidence="6">
    <location>
        <begin position="130"/>
        <end position="149"/>
    </location>
</feature>
<sequence length="405" mass="43520">MKQKNRWFHAAIGVFVLLFAGLIYAWSVLSRPIAAYFTDWTSAGLSLTFTICMMFFCLGGFVSGILSEKINIKINLVISAFLFLGGFYIASRMNSLSALYLGYGVLAGTASGFAYNTVMGSVTKFFPDKPGLISGILLMGFGIGSFLIGKVYQAYTGIGDAFRASLLTMGVILFIVVLIGAVFIRKPTEEETNVLTFLDTDKKQEDSKASYGDMKFGQMVKRSSFWLYFIWSVLLSAAGLAVIAQASGMVTEVSPSQTAGVISTAVGLISVFNGVGRVIFGGMYDKIGRAKTMVVNEILYFMAVILMICSIVTGSFVVLVIGFIITGLAYGGVPTTNSAFVGDFYGKKNYSVNFPIMNMNLFAASFGSTIAGLLYDKSGSYLSTLVVLLCALVLGTVLATKIKKP</sequence>
<proteinExistence type="predicted"/>
<feature type="transmembrane region" description="Helical" evidence="6">
    <location>
        <begin position="97"/>
        <end position="118"/>
    </location>
</feature>
<accession>A0A7M2REG1</accession>
<feature type="transmembrane region" description="Helical" evidence="6">
    <location>
        <begin position="47"/>
        <end position="67"/>
    </location>
</feature>
<dbReference type="EMBL" id="CP063304">
    <property type="protein sequence ID" value="QOV18354.1"/>
    <property type="molecule type" value="Genomic_DNA"/>
</dbReference>
<dbReference type="PANTHER" id="PTHR11360">
    <property type="entry name" value="MONOCARBOXYLATE TRANSPORTER"/>
    <property type="match status" value="1"/>
</dbReference>
<dbReference type="RefSeq" id="WP_193734716.1">
    <property type="nucleotide sequence ID" value="NZ_CP063304.1"/>
</dbReference>
<dbReference type="InterPro" id="IPR050327">
    <property type="entry name" value="Proton-linked_MCT"/>
</dbReference>
<feature type="transmembrane region" description="Helical" evidence="6">
    <location>
        <begin position="300"/>
        <end position="330"/>
    </location>
</feature>
<keyword evidence="3 6" id="KW-0812">Transmembrane</keyword>
<feature type="transmembrane region" description="Helical" evidence="6">
    <location>
        <begin position="161"/>
        <end position="184"/>
    </location>
</feature>
<evidence type="ECO:0000313" key="8">
    <source>
        <dbReference type="EMBL" id="QOV18354.1"/>
    </source>
</evidence>
<dbReference type="PROSITE" id="PS50850">
    <property type="entry name" value="MFS"/>
    <property type="match status" value="1"/>
</dbReference>